<organism evidence="1 2">
    <name type="scientific">Candidatus Wolfebacteria bacterium GW2011_GWC2_39_22</name>
    <dbReference type="NCBI Taxonomy" id="1619013"/>
    <lineage>
        <taxon>Bacteria</taxon>
        <taxon>Candidatus Wolfeibacteriota</taxon>
    </lineage>
</organism>
<name>A0A0G0NA61_9BACT</name>
<protein>
    <submittedName>
        <fullName evidence="1">Uncharacterized protein</fullName>
    </submittedName>
</protein>
<sequence>MAMFPQREKEKEQQELPLIFSQSLISVSADLYNALTRAAVRKMGEKQVKNLQLSLLHRVEQEFIQENPEATTFVVPRKASEVYLHLVVLAVEDCLDAWERQARIKVLFPIHGTTAVQKEGEQDRFLSAVQEASGIYGHINGGGLHLKVSLFGGDIPAEQVNPDERRGRLYKYFARKGEIP</sequence>
<accession>A0A0G0NA61</accession>
<dbReference type="EMBL" id="LBWR01000002">
    <property type="protein sequence ID" value="KKR12343.1"/>
    <property type="molecule type" value="Genomic_DNA"/>
</dbReference>
<dbReference type="AlphaFoldDB" id="A0A0G0NA61"/>
<proteinExistence type="predicted"/>
<dbReference type="Proteomes" id="UP000034665">
    <property type="component" value="Unassembled WGS sequence"/>
</dbReference>
<comment type="caution">
    <text evidence="1">The sequence shown here is derived from an EMBL/GenBank/DDBJ whole genome shotgun (WGS) entry which is preliminary data.</text>
</comment>
<reference evidence="1 2" key="1">
    <citation type="journal article" date="2015" name="Nature">
        <title>rRNA introns, odd ribosomes, and small enigmatic genomes across a large radiation of phyla.</title>
        <authorList>
            <person name="Brown C.T."/>
            <person name="Hug L.A."/>
            <person name="Thomas B.C."/>
            <person name="Sharon I."/>
            <person name="Castelle C.J."/>
            <person name="Singh A."/>
            <person name="Wilkins M.J."/>
            <person name="Williams K.H."/>
            <person name="Banfield J.F."/>
        </authorList>
    </citation>
    <scope>NUCLEOTIDE SEQUENCE [LARGE SCALE GENOMIC DNA]</scope>
</reference>
<evidence type="ECO:0000313" key="1">
    <source>
        <dbReference type="EMBL" id="KKR12343.1"/>
    </source>
</evidence>
<gene>
    <name evidence="1" type="ORF">UT41_C0002G0117</name>
</gene>
<evidence type="ECO:0000313" key="2">
    <source>
        <dbReference type="Proteomes" id="UP000034665"/>
    </source>
</evidence>